<dbReference type="AlphaFoldDB" id="A0A644XWK0"/>
<dbReference type="PANTHER" id="PTHR43777">
    <property type="entry name" value="MOLYBDENUM COFACTOR CYTIDYLYLTRANSFERASE"/>
    <property type="match status" value="1"/>
</dbReference>
<reference evidence="2" key="1">
    <citation type="submission" date="2019-08" db="EMBL/GenBank/DDBJ databases">
        <authorList>
            <person name="Kucharzyk K."/>
            <person name="Murdoch R.W."/>
            <person name="Higgins S."/>
            <person name="Loffler F."/>
        </authorList>
    </citation>
    <scope>NUCLEOTIDE SEQUENCE</scope>
</reference>
<gene>
    <name evidence="2" type="primary">nboR_1</name>
    <name evidence="2" type="ORF">SDC9_66597</name>
</gene>
<dbReference type="SUPFAM" id="SSF53448">
    <property type="entry name" value="Nucleotide-diphospho-sugar transferases"/>
    <property type="match status" value="1"/>
</dbReference>
<protein>
    <submittedName>
        <fullName evidence="2">Nicotine blue oxidoreductase</fullName>
        <ecNumber evidence="2">1.1.1.328</ecNumber>
    </submittedName>
</protein>
<keyword evidence="2" id="KW-0560">Oxidoreductase</keyword>
<organism evidence="2">
    <name type="scientific">bioreactor metagenome</name>
    <dbReference type="NCBI Taxonomy" id="1076179"/>
    <lineage>
        <taxon>unclassified sequences</taxon>
        <taxon>metagenomes</taxon>
        <taxon>ecological metagenomes</taxon>
    </lineage>
</organism>
<comment type="caution">
    <text evidence="2">The sequence shown here is derived from an EMBL/GenBank/DDBJ whole genome shotgun (WGS) entry which is preliminary data.</text>
</comment>
<dbReference type="EC" id="1.1.1.328" evidence="2"/>
<sequence>MRLGCVLMASGFGKRFGGNKLLAVVEGKTLLRRTMEAIPPSLFDRAAVVSQYEEVLSRASGKGYLSIFNPGAAEGISASLRLGLEAMGDMDGILFAVCDQPWLTKKSVVRLIRVFRDHPDRITALSYEKKRGNPVIFPAGLFPELNLLRGEDGGRTVISWNPNLLMTVEASSARELMDVDYSQ</sequence>
<dbReference type="GO" id="GO:0016779">
    <property type="term" value="F:nucleotidyltransferase activity"/>
    <property type="evidence" value="ECO:0007669"/>
    <property type="project" value="UniProtKB-ARBA"/>
</dbReference>
<dbReference type="Gene3D" id="3.90.550.10">
    <property type="entry name" value="Spore Coat Polysaccharide Biosynthesis Protein SpsA, Chain A"/>
    <property type="match status" value="1"/>
</dbReference>
<dbReference type="GO" id="GO:0016491">
    <property type="term" value="F:oxidoreductase activity"/>
    <property type="evidence" value="ECO:0007669"/>
    <property type="project" value="UniProtKB-KW"/>
</dbReference>
<dbReference type="CDD" id="cd04182">
    <property type="entry name" value="GT_2_like_f"/>
    <property type="match status" value="1"/>
</dbReference>
<dbReference type="Pfam" id="PF12804">
    <property type="entry name" value="NTP_transf_3"/>
    <property type="match status" value="1"/>
</dbReference>
<evidence type="ECO:0000259" key="1">
    <source>
        <dbReference type="Pfam" id="PF12804"/>
    </source>
</evidence>
<dbReference type="InterPro" id="IPR029044">
    <property type="entry name" value="Nucleotide-diphossugar_trans"/>
</dbReference>
<dbReference type="InterPro" id="IPR025877">
    <property type="entry name" value="MobA-like_NTP_Trfase"/>
</dbReference>
<dbReference type="EMBL" id="VSSQ01003327">
    <property type="protein sequence ID" value="MPM20168.1"/>
    <property type="molecule type" value="Genomic_DNA"/>
</dbReference>
<accession>A0A644XWK0</accession>
<feature type="domain" description="MobA-like NTP transferase" evidence="1">
    <location>
        <begin position="5"/>
        <end position="160"/>
    </location>
</feature>
<dbReference type="PANTHER" id="PTHR43777:SF1">
    <property type="entry name" value="MOLYBDENUM COFACTOR CYTIDYLYLTRANSFERASE"/>
    <property type="match status" value="1"/>
</dbReference>
<evidence type="ECO:0000313" key="2">
    <source>
        <dbReference type="EMBL" id="MPM20168.1"/>
    </source>
</evidence>
<proteinExistence type="predicted"/>
<name>A0A644XWK0_9ZZZZ</name>